<dbReference type="Gene3D" id="1.10.287.1490">
    <property type="match status" value="1"/>
</dbReference>
<evidence type="ECO:0000256" key="1">
    <source>
        <dbReference type="SAM" id="Coils"/>
    </source>
</evidence>
<organism evidence="3 4">
    <name type="scientific">Botrytis elliptica</name>
    <dbReference type="NCBI Taxonomy" id="278938"/>
    <lineage>
        <taxon>Eukaryota</taxon>
        <taxon>Fungi</taxon>
        <taxon>Dikarya</taxon>
        <taxon>Ascomycota</taxon>
        <taxon>Pezizomycotina</taxon>
        <taxon>Leotiomycetes</taxon>
        <taxon>Helotiales</taxon>
        <taxon>Sclerotiniaceae</taxon>
        <taxon>Botrytis</taxon>
    </lineage>
</organism>
<name>A0A4Z1K724_9HELO</name>
<gene>
    <name evidence="3" type="ORF">BELL_0120g00100</name>
</gene>
<keyword evidence="1" id="KW-0175">Coiled coil</keyword>
<reference evidence="3 4" key="1">
    <citation type="submission" date="2017-12" db="EMBL/GenBank/DDBJ databases">
        <title>Comparative genomics of Botrytis spp.</title>
        <authorList>
            <person name="Valero-Jimenez C.A."/>
            <person name="Tapia P."/>
            <person name="Veloso J."/>
            <person name="Silva-Moreno E."/>
            <person name="Staats M."/>
            <person name="Valdes J.H."/>
            <person name="Van Kan J.A.L."/>
        </authorList>
    </citation>
    <scope>NUCLEOTIDE SEQUENCE [LARGE SCALE GENOMIC DNA]</scope>
    <source>
        <strain evidence="3 4">Be9601</strain>
    </source>
</reference>
<feature type="coiled-coil region" evidence="1">
    <location>
        <begin position="401"/>
        <end position="484"/>
    </location>
</feature>
<keyword evidence="4" id="KW-1185">Reference proteome</keyword>
<feature type="region of interest" description="Disordered" evidence="2">
    <location>
        <begin position="1"/>
        <end position="119"/>
    </location>
</feature>
<evidence type="ECO:0000313" key="4">
    <source>
        <dbReference type="Proteomes" id="UP000297229"/>
    </source>
</evidence>
<dbReference type="SUPFAM" id="SSF57997">
    <property type="entry name" value="Tropomyosin"/>
    <property type="match status" value="1"/>
</dbReference>
<dbReference type="Proteomes" id="UP000297229">
    <property type="component" value="Unassembled WGS sequence"/>
</dbReference>
<feature type="coiled-coil region" evidence="1">
    <location>
        <begin position="232"/>
        <end position="348"/>
    </location>
</feature>
<comment type="caution">
    <text evidence="3">The sequence shown here is derived from an EMBL/GenBank/DDBJ whole genome shotgun (WGS) entry which is preliminary data.</text>
</comment>
<sequence length="664" mass="75515">MAAKKKKATAASTSRLPAGTVSLPASKVEDRTPSAENEDLSLNPQKIEETQESWPLHGPMIEYENCDEKCTGWGSDADSESEGFLDDDMDFLPTGWGKNKKQSSEDQERAEISRKAKMKKEKSQASSAVLVAVVAACREESPTVSDQNVEVSRTLVKLKKPCTNTESTETALEISGDIAEQFTRGSVIEDIKVIKSATSLENPCLVCASRSSEIVTSNTTIQKSTVPDSKPSIKLMEKMARQERDLKSAKTQAGSLRAEIEVLNQKHRLEMQKQLDQLNESHQKEMEAMKLDLEEAQAARQKASTDLRKVREKNSAVRTERRELDLKLGAMNEEVVRLGEKISNLETQKNDAQVSAESLFRALRLAAQDVTDGRLKLDVVQEHSATFQQQVRSLRVENHRIRQEQSRTASTSNRLQQLETKYENLKTDHYTLEDEHNELQEDAARYRREREEYKGEVEYYRKKRNALRDELESVEASLEKMTAKYASILSSRDAVRQNYQELKKAHDIREPLAKIGADIRLRFLDQARETALNISRCEADMALRTNGNVAAHRGNAAVDAALFKGKFIPEEYEEEAEEIFQKLYSHGSSDYPYYDRISERQKDCEATLSTIKESSVSATLRVEWRVVWNRILHGPANKNRVLIEELERLTDEIVDLERSSRRRR</sequence>
<feature type="compositionally biased region" description="Basic and acidic residues" evidence="2">
    <location>
        <begin position="102"/>
        <end position="114"/>
    </location>
</feature>
<evidence type="ECO:0000313" key="3">
    <source>
        <dbReference type="EMBL" id="TGO77157.1"/>
    </source>
</evidence>
<feature type="compositionally biased region" description="Acidic residues" evidence="2">
    <location>
        <begin position="77"/>
        <end position="90"/>
    </location>
</feature>
<evidence type="ECO:0000256" key="2">
    <source>
        <dbReference type="SAM" id="MobiDB-lite"/>
    </source>
</evidence>
<proteinExistence type="predicted"/>
<dbReference type="EMBL" id="PQXM01000119">
    <property type="protein sequence ID" value="TGO77157.1"/>
    <property type="molecule type" value="Genomic_DNA"/>
</dbReference>
<dbReference type="AlphaFoldDB" id="A0A4Z1K724"/>
<accession>A0A4Z1K724</accession>
<protein>
    <submittedName>
        <fullName evidence="3">Uncharacterized protein</fullName>
    </submittedName>
</protein>